<reference evidence="2" key="1">
    <citation type="submission" date="2021-01" db="UniProtKB">
        <authorList>
            <consortium name="EnsemblMetazoa"/>
        </authorList>
    </citation>
    <scope>IDENTIFICATION</scope>
</reference>
<proteinExistence type="predicted"/>
<dbReference type="GeneID" id="136819162"/>
<name>A0A7M5X3D5_9CNID</name>
<feature type="signal peptide" evidence="1">
    <location>
        <begin position="1"/>
        <end position="20"/>
    </location>
</feature>
<keyword evidence="3" id="KW-1185">Reference proteome</keyword>
<dbReference type="AlphaFoldDB" id="A0A7M5X3D5"/>
<organism evidence="2 3">
    <name type="scientific">Clytia hemisphaerica</name>
    <dbReference type="NCBI Taxonomy" id="252671"/>
    <lineage>
        <taxon>Eukaryota</taxon>
        <taxon>Metazoa</taxon>
        <taxon>Cnidaria</taxon>
        <taxon>Hydrozoa</taxon>
        <taxon>Hydroidolina</taxon>
        <taxon>Leptothecata</taxon>
        <taxon>Obeliida</taxon>
        <taxon>Clytiidae</taxon>
        <taxon>Clytia</taxon>
    </lineage>
</organism>
<evidence type="ECO:0000313" key="3">
    <source>
        <dbReference type="Proteomes" id="UP000594262"/>
    </source>
</evidence>
<protein>
    <submittedName>
        <fullName evidence="2">Uncharacterized protein</fullName>
    </submittedName>
</protein>
<feature type="chain" id="PRO_5029551220" evidence="1">
    <location>
        <begin position="21"/>
        <end position="105"/>
    </location>
</feature>
<evidence type="ECO:0000313" key="2">
    <source>
        <dbReference type="EnsemblMetazoa" id="CLYHEMP016854.1"/>
    </source>
</evidence>
<sequence length="105" mass="11554">MRFYLLTCLVVITLARGSNGLIDSLLGKKCTVDADCEANECCTPTLSMGDRCRGHMTEGTICSSFTEELIKRLHRRCPCEAGTSCKRTGSILGIYKINRCVKDEA</sequence>
<dbReference type="EnsemblMetazoa" id="CLYHEMT016854.1">
    <property type="protein sequence ID" value="CLYHEMP016854.1"/>
    <property type="gene ID" value="CLYHEMG016854"/>
</dbReference>
<accession>A0A7M5X3D5</accession>
<keyword evidence="1" id="KW-0732">Signal</keyword>
<dbReference type="OrthoDB" id="6421530at2759"/>
<dbReference type="Proteomes" id="UP000594262">
    <property type="component" value="Unplaced"/>
</dbReference>
<dbReference type="Gene3D" id="2.10.80.10">
    <property type="entry name" value="Lipase, subunit A"/>
    <property type="match status" value="1"/>
</dbReference>
<dbReference type="RefSeq" id="XP_066931472.1">
    <property type="nucleotide sequence ID" value="XM_067075371.1"/>
</dbReference>
<evidence type="ECO:0000256" key="1">
    <source>
        <dbReference type="SAM" id="SignalP"/>
    </source>
</evidence>